<dbReference type="AlphaFoldDB" id="A0A1G8HQ21"/>
<evidence type="ECO:0000256" key="2">
    <source>
        <dbReference type="ARBA" id="ARBA00010876"/>
    </source>
</evidence>
<organism evidence="8 9">
    <name type="scientific">Halanaerobium congolense</name>
    <dbReference type="NCBI Taxonomy" id="54121"/>
    <lineage>
        <taxon>Bacteria</taxon>
        <taxon>Bacillati</taxon>
        <taxon>Bacillota</taxon>
        <taxon>Clostridia</taxon>
        <taxon>Halanaerobiales</taxon>
        <taxon>Halanaerobiaceae</taxon>
        <taxon>Halanaerobium</taxon>
    </lineage>
</organism>
<gene>
    <name evidence="8" type="ORF">SAMN04515654_101227</name>
</gene>
<evidence type="ECO:0000256" key="1">
    <source>
        <dbReference type="ARBA" id="ARBA00000073"/>
    </source>
</evidence>
<dbReference type="PROSITE" id="PS50889">
    <property type="entry name" value="S4"/>
    <property type="match status" value="1"/>
</dbReference>
<dbReference type="Gene3D" id="3.10.290.10">
    <property type="entry name" value="RNA-binding S4 domain"/>
    <property type="match status" value="1"/>
</dbReference>
<dbReference type="EMBL" id="FNEH01000001">
    <property type="protein sequence ID" value="SDI08728.1"/>
    <property type="molecule type" value="Genomic_DNA"/>
</dbReference>
<comment type="similarity">
    <text evidence="2 6">Belongs to the pseudouridine synthase RluA family.</text>
</comment>
<keyword evidence="3 6" id="KW-0413">Isomerase</keyword>
<feature type="domain" description="RNA-binding S4" evidence="7">
    <location>
        <begin position="15"/>
        <end position="76"/>
    </location>
</feature>
<evidence type="ECO:0000256" key="3">
    <source>
        <dbReference type="ARBA" id="ARBA00023235"/>
    </source>
</evidence>
<evidence type="ECO:0000313" key="9">
    <source>
        <dbReference type="Proteomes" id="UP000198945"/>
    </source>
</evidence>
<dbReference type="Pfam" id="PF01479">
    <property type="entry name" value="S4"/>
    <property type="match status" value="1"/>
</dbReference>
<dbReference type="NCBIfam" id="TIGR00005">
    <property type="entry name" value="rluA_subfam"/>
    <property type="match status" value="1"/>
</dbReference>
<name>A0A1G8HQ21_9FIRM</name>
<comment type="function">
    <text evidence="6">Responsible for synthesis of pseudouridine from uracil.</text>
</comment>
<dbReference type="PANTHER" id="PTHR21600">
    <property type="entry name" value="MITOCHONDRIAL RNA PSEUDOURIDINE SYNTHASE"/>
    <property type="match status" value="1"/>
</dbReference>
<dbReference type="Proteomes" id="UP000198945">
    <property type="component" value="Unassembled WGS sequence"/>
</dbReference>
<protein>
    <recommendedName>
        <fullName evidence="6">Pseudouridine synthase</fullName>
        <ecNumber evidence="6">5.4.99.-</ecNumber>
    </recommendedName>
</protein>
<dbReference type="InterPro" id="IPR002942">
    <property type="entry name" value="S4_RNA-bd"/>
</dbReference>
<dbReference type="CDD" id="cd00165">
    <property type="entry name" value="S4"/>
    <property type="match status" value="1"/>
</dbReference>
<dbReference type="Pfam" id="PF00849">
    <property type="entry name" value="PseudoU_synth_2"/>
    <property type="match status" value="1"/>
</dbReference>
<comment type="catalytic activity">
    <reaction evidence="1 6">
        <text>a uridine in RNA = a pseudouridine in RNA</text>
        <dbReference type="Rhea" id="RHEA:48348"/>
        <dbReference type="Rhea" id="RHEA-COMP:12068"/>
        <dbReference type="Rhea" id="RHEA-COMP:12069"/>
        <dbReference type="ChEBI" id="CHEBI:65314"/>
        <dbReference type="ChEBI" id="CHEBI:65315"/>
    </reaction>
</comment>
<keyword evidence="5" id="KW-0694">RNA-binding</keyword>
<reference evidence="8 9" key="1">
    <citation type="submission" date="2016-10" db="EMBL/GenBank/DDBJ databases">
        <authorList>
            <person name="de Groot N.N."/>
        </authorList>
    </citation>
    <scope>NUCLEOTIDE SEQUENCE [LARGE SCALE GENOMIC DNA]</scope>
    <source>
        <strain evidence="8 9">WG7</strain>
    </source>
</reference>
<dbReference type="SUPFAM" id="SSF55174">
    <property type="entry name" value="Alpha-L RNA-binding motif"/>
    <property type="match status" value="1"/>
</dbReference>
<dbReference type="GO" id="GO:0120159">
    <property type="term" value="F:rRNA pseudouridine synthase activity"/>
    <property type="evidence" value="ECO:0007669"/>
    <property type="project" value="UniProtKB-ARBA"/>
</dbReference>
<evidence type="ECO:0000259" key="7">
    <source>
        <dbReference type="SMART" id="SM00363"/>
    </source>
</evidence>
<dbReference type="InterPro" id="IPR020103">
    <property type="entry name" value="PsdUridine_synth_cat_dom_sf"/>
</dbReference>
<dbReference type="GO" id="GO:0000455">
    <property type="term" value="P:enzyme-directed rRNA pseudouridine synthesis"/>
    <property type="evidence" value="ECO:0007669"/>
    <property type="project" value="UniProtKB-ARBA"/>
</dbReference>
<dbReference type="InterPro" id="IPR036986">
    <property type="entry name" value="S4_RNA-bd_sf"/>
</dbReference>
<dbReference type="PANTHER" id="PTHR21600:SF44">
    <property type="entry name" value="RIBOSOMAL LARGE SUBUNIT PSEUDOURIDINE SYNTHASE D"/>
    <property type="match status" value="1"/>
</dbReference>
<dbReference type="InterPro" id="IPR006145">
    <property type="entry name" value="PsdUridine_synth_RsuA/RluA"/>
</dbReference>
<dbReference type="InterPro" id="IPR050188">
    <property type="entry name" value="RluA_PseudoU_synthase"/>
</dbReference>
<dbReference type="InterPro" id="IPR006224">
    <property type="entry name" value="PsdUridine_synth_RluA-like_CS"/>
</dbReference>
<dbReference type="EC" id="5.4.99.-" evidence="6"/>
<dbReference type="PROSITE" id="PS01129">
    <property type="entry name" value="PSI_RLU"/>
    <property type="match status" value="1"/>
</dbReference>
<evidence type="ECO:0000256" key="4">
    <source>
        <dbReference type="PIRSR" id="PIRSR606225-1"/>
    </source>
</evidence>
<evidence type="ECO:0000256" key="5">
    <source>
        <dbReference type="PROSITE-ProRule" id="PRU00182"/>
    </source>
</evidence>
<accession>A0A1G8HQ21</accession>
<dbReference type="CDD" id="cd02869">
    <property type="entry name" value="PseudoU_synth_RluA_like"/>
    <property type="match status" value="1"/>
</dbReference>
<dbReference type="SUPFAM" id="SSF55120">
    <property type="entry name" value="Pseudouridine synthase"/>
    <property type="match status" value="1"/>
</dbReference>
<sequence length="304" mass="34832">MEEHSLKVEAKDQGIRIDKFLASEYQDLSRSFIQTLIENNKITVNENTVDKSYKITKNDFIKIIIEEKESEIKAVEMALDIVYEDQDIIVINKEADRVVHPAPGHHNDTIVNALLAHVDNLSAINGVKRPGIVHRLDKDTSGLLIAAKNDKSHKSLAQQFKSRSVEKYYYALIEGNLAYEKGKIDAPIGRDPNNRKKMAVRKRRSKRAVSRFKIIEEFKNHTLIQVKIETGRTHQIRVHFSYLGHPVVGDQKYGAKNDLNAQRQLLHAKKLIIKHPATGEKMKFEAELKEDFKGILAKLREQKI</sequence>
<feature type="active site" evidence="4">
    <location>
        <position position="137"/>
    </location>
</feature>
<dbReference type="Gene3D" id="3.30.2350.10">
    <property type="entry name" value="Pseudouridine synthase"/>
    <property type="match status" value="1"/>
</dbReference>
<proteinExistence type="inferred from homology"/>
<dbReference type="GO" id="GO:0003723">
    <property type="term" value="F:RNA binding"/>
    <property type="evidence" value="ECO:0007669"/>
    <property type="project" value="UniProtKB-KW"/>
</dbReference>
<dbReference type="RefSeq" id="WP_089716478.1">
    <property type="nucleotide sequence ID" value="NZ_FNEH01000001.1"/>
</dbReference>
<evidence type="ECO:0000256" key="6">
    <source>
        <dbReference type="RuleBase" id="RU362028"/>
    </source>
</evidence>
<dbReference type="InterPro" id="IPR006225">
    <property type="entry name" value="PsdUridine_synth_RluC/D"/>
</dbReference>
<evidence type="ECO:0000313" key="8">
    <source>
        <dbReference type="EMBL" id="SDI08728.1"/>
    </source>
</evidence>
<dbReference type="SMART" id="SM00363">
    <property type="entry name" value="S4"/>
    <property type="match status" value="1"/>
</dbReference>